<dbReference type="EMBL" id="PHWZ01000107">
    <property type="protein sequence ID" value="TEY70308.1"/>
    <property type="molecule type" value="Genomic_DNA"/>
</dbReference>
<gene>
    <name evidence="1" type="ORF">BOTCAL_0107g00230</name>
</gene>
<keyword evidence="2" id="KW-1185">Reference proteome</keyword>
<organism evidence="1 2">
    <name type="scientific">Botryotinia calthae</name>
    <dbReference type="NCBI Taxonomy" id="38488"/>
    <lineage>
        <taxon>Eukaryota</taxon>
        <taxon>Fungi</taxon>
        <taxon>Dikarya</taxon>
        <taxon>Ascomycota</taxon>
        <taxon>Pezizomycotina</taxon>
        <taxon>Leotiomycetes</taxon>
        <taxon>Helotiales</taxon>
        <taxon>Sclerotiniaceae</taxon>
        <taxon>Botryotinia</taxon>
    </lineage>
</organism>
<name>A0A4Y8D654_9HELO</name>
<sequence>MLPTSHIHSLALRRTRQTFTKDFTFPIYWTFRANRIPFNECTCRESIQLKFKPQDYLCSWS</sequence>
<evidence type="ECO:0000313" key="2">
    <source>
        <dbReference type="Proteomes" id="UP000297299"/>
    </source>
</evidence>
<comment type="caution">
    <text evidence="1">The sequence shown here is derived from an EMBL/GenBank/DDBJ whole genome shotgun (WGS) entry which is preliminary data.</text>
</comment>
<evidence type="ECO:0000313" key="1">
    <source>
        <dbReference type="EMBL" id="TEY70308.1"/>
    </source>
</evidence>
<reference evidence="1 2" key="1">
    <citation type="submission" date="2017-11" db="EMBL/GenBank/DDBJ databases">
        <title>Comparative genomics of Botrytis spp.</title>
        <authorList>
            <person name="Valero-Jimenez C.A."/>
            <person name="Tapia P."/>
            <person name="Veloso J."/>
            <person name="Silva-Moreno E."/>
            <person name="Staats M."/>
            <person name="Valdes J.H."/>
            <person name="Van Kan J.A.L."/>
        </authorList>
    </citation>
    <scope>NUCLEOTIDE SEQUENCE [LARGE SCALE GENOMIC DNA]</scope>
    <source>
        <strain evidence="1 2">MUCL2830</strain>
    </source>
</reference>
<dbReference type="AlphaFoldDB" id="A0A4Y8D654"/>
<proteinExistence type="predicted"/>
<dbReference type="OrthoDB" id="10442189at2759"/>
<protein>
    <submittedName>
        <fullName evidence="1">Uncharacterized protein</fullName>
    </submittedName>
</protein>
<accession>A0A4Y8D654</accession>
<dbReference type="Proteomes" id="UP000297299">
    <property type="component" value="Unassembled WGS sequence"/>
</dbReference>